<dbReference type="InterPro" id="IPR000704">
    <property type="entry name" value="Casein_kinase_II_reg-sub"/>
</dbReference>
<dbReference type="SMART" id="SM01085">
    <property type="entry name" value="CK_II_beta"/>
    <property type="match status" value="1"/>
</dbReference>
<keyword evidence="5" id="KW-0418">Kinase</keyword>
<evidence type="ECO:0000256" key="3">
    <source>
        <dbReference type="SAM" id="MobiDB-lite"/>
    </source>
</evidence>
<feature type="compositionally biased region" description="Pro residues" evidence="3">
    <location>
        <begin position="347"/>
        <end position="358"/>
    </location>
</feature>
<dbReference type="RefSeq" id="XP_026193018.1">
    <property type="nucleotide sequence ID" value="XM_026337233.1"/>
</dbReference>
<dbReference type="AlphaFoldDB" id="A0A6P6RYP5"/>
<dbReference type="GO" id="GO:0016301">
    <property type="term" value="F:kinase activity"/>
    <property type="evidence" value="ECO:0007669"/>
    <property type="project" value="UniProtKB-KW"/>
</dbReference>
<dbReference type="GO" id="GO:0005737">
    <property type="term" value="C:cytoplasm"/>
    <property type="evidence" value="ECO:0007669"/>
    <property type="project" value="TreeGrafter"/>
</dbReference>
<feature type="compositionally biased region" description="Low complexity" evidence="3">
    <location>
        <begin position="292"/>
        <end position="316"/>
    </location>
</feature>
<feature type="compositionally biased region" description="Polar residues" evidence="3">
    <location>
        <begin position="17"/>
        <end position="30"/>
    </location>
</feature>
<feature type="region of interest" description="Disordered" evidence="3">
    <location>
        <begin position="221"/>
        <end position="258"/>
    </location>
</feature>
<dbReference type="Pfam" id="PF01214">
    <property type="entry name" value="CK_II_beta"/>
    <property type="match status" value="1"/>
</dbReference>
<evidence type="ECO:0000313" key="4">
    <source>
        <dbReference type="Proteomes" id="UP000515125"/>
    </source>
</evidence>
<dbReference type="OrthoDB" id="3971593at2759"/>
<evidence type="ECO:0000313" key="5">
    <source>
        <dbReference type="RefSeq" id="XP_026193018.1"/>
    </source>
</evidence>
<dbReference type="PANTHER" id="PTHR11740">
    <property type="entry name" value="CASEIN KINASE II SUBUNIT BETA"/>
    <property type="match status" value="1"/>
</dbReference>
<reference evidence="5" key="1">
    <citation type="submission" date="2025-08" db="UniProtKB">
        <authorList>
            <consortium name="RefSeq"/>
        </authorList>
    </citation>
    <scope>IDENTIFICATION</scope>
</reference>
<keyword evidence="4" id="KW-1185">Reference proteome</keyword>
<gene>
    <name evidence="5" type="primary">LOC34619066</name>
</gene>
<evidence type="ECO:0000256" key="2">
    <source>
        <dbReference type="RuleBase" id="RU361268"/>
    </source>
</evidence>
<dbReference type="SUPFAM" id="SSF57798">
    <property type="entry name" value="Casein kinase II beta subunit"/>
    <property type="match status" value="1"/>
</dbReference>
<dbReference type="Gene3D" id="2.20.25.20">
    <property type="match status" value="1"/>
</dbReference>
<protein>
    <recommendedName>
        <fullName evidence="2">Casein kinase II subunit beta</fullName>
        <shortName evidence="2">CK II beta</shortName>
    </recommendedName>
</protein>
<dbReference type="PRINTS" id="PR00472">
    <property type="entry name" value="CASNKINASEII"/>
</dbReference>
<dbReference type="InterPro" id="IPR016149">
    <property type="entry name" value="Casein_kin_II_reg-sub_N"/>
</dbReference>
<feature type="region of interest" description="Disordered" evidence="3">
    <location>
        <begin position="284"/>
        <end position="358"/>
    </location>
</feature>
<organism evidence="4 5">
    <name type="scientific">Cyclospora cayetanensis</name>
    <dbReference type="NCBI Taxonomy" id="88456"/>
    <lineage>
        <taxon>Eukaryota</taxon>
        <taxon>Sar</taxon>
        <taxon>Alveolata</taxon>
        <taxon>Apicomplexa</taxon>
        <taxon>Conoidasida</taxon>
        <taxon>Coccidia</taxon>
        <taxon>Eucoccidiorida</taxon>
        <taxon>Eimeriorina</taxon>
        <taxon>Eimeriidae</taxon>
        <taxon>Cyclospora</taxon>
    </lineage>
</organism>
<dbReference type="GO" id="GO:0019887">
    <property type="term" value="F:protein kinase regulator activity"/>
    <property type="evidence" value="ECO:0007669"/>
    <property type="project" value="InterPro"/>
</dbReference>
<dbReference type="InterPro" id="IPR035991">
    <property type="entry name" value="Casein_kinase_II_beta-like"/>
</dbReference>
<dbReference type="PANTHER" id="PTHR11740:SF0">
    <property type="entry name" value="CASEIN KINASE II SUBUNIT BETA"/>
    <property type="match status" value="1"/>
</dbReference>
<comment type="similarity">
    <text evidence="1 2">Belongs to the casein kinase 2 subunit beta family.</text>
</comment>
<dbReference type="Gene3D" id="1.10.1820.10">
    <property type="entry name" value="protein kinase ck2 holoenzyme, chain C, domain 1"/>
    <property type="match status" value="1"/>
</dbReference>
<dbReference type="FunFam" id="2.20.25.20:FF:000001">
    <property type="entry name" value="Casein kinase II subunit beta"/>
    <property type="match status" value="1"/>
</dbReference>
<feature type="region of interest" description="Disordered" evidence="3">
    <location>
        <begin position="1"/>
        <end position="35"/>
    </location>
</feature>
<accession>A0A6P6RYP5</accession>
<evidence type="ECO:0000256" key="1">
    <source>
        <dbReference type="ARBA" id="ARBA00006941"/>
    </source>
</evidence>
<feature type="compositionally biased region" description="Low complexity" evidence="3">
    <location>
        <begin position="336"/>
        <end position="346"/>
    </location>
</feature>
<dbReference type="Proteomes" id="UP000515125">
    <property type="component" value="Unplaced"/>
</dbReference>
<proteinExistence type="inferred from homology"/>
<name>A0A6P6RYP5_9EIME</name>
<keyword evidence="5" id="KW-0808">Transferase</keyword>
<sequence length="358" mass="38116">MESSIRGVAPPAAGEDSQGSSGDLNPSQNEELSDLTGSDLEEDMTWIEWFCGLKGNEMFVFVDEDFVRDDFNLTGLSTQVPYYDKALSLIVEGDLSDDSPSDSVSFAYIEKSAALLFGLIHARFILTTKGLGLLQQKVAAQAYAKNCPNALCDFAHLVPCALTDTPNLHTVKLFCARCNELYHPPRSSYLNNIDGAFFGTSVASLFFMAYPQMLPSKPPTAPLAGAGVSQRGSGTNSGEKETEGAAPAGRGDTGTSNSTPVYYIPKIFGFKVHPDSRKLIQEREEQNRKRQAMLAAAAPPVAAATAAAAELQQQPQESDKWYAPGAGGAPQQVESRGPAGAPAQGPVGPPRPARPSRA</sequence>
<dbReference type="GO" id="GO:0005956">
    <property type="term" value="C:protein kinase CK2 complex"/>
    <property type="evidence" value="ECO:0007669"/>
    <property type="project" value="UniProtKB-UniRule"/>
</dbReference>
<comment type="subunit">
    <text evidence="2">Tetramer of two alpha and two beta subunits.</text>
</comment>
<dbReference type="GeneID" id="34619066"/>